<gene>
    <name evidence="2" type="ORF">G7K_1935-t1</name>
</gene>
<proteinExistence type="predicted"/>
<dbReference type="EMBL" id="BACD03000010">
    <property type="protein sequence ID" value="GAO47736.1"/>
    <property type="molecule type" value="Genomic_DNA"/>
</dbReference>
<sequence length="390" mass="42952">MNDRVCSRAAYTVAKQASHRLTYPYHDHKTKEKQRSIINPDSPPIPNNPHTRTHIVIHSNKSAEETGLHVGGTLLNMPSASTSRSSIIINTSTTLNPTLPVPLLHDRVSIRQRNLSHPRLVVQPKPGQLDLRMHRQRDGREHRFSEKVEDTVVDHLSDDRDAVSTLGETPADRVVEPDDHQPNSKKSVRLADVGTDVTRDLDTRKHVPENPKHSHTPHRVIPPLVTTHDQGSSQASDNHNQIRKDGGDDDVCGETGGEEEFGEEEGGSDEPVDVADVSDLTRSRATELDGDGGETEVGGEGEVGDGGGGQDGDVELRRTYQVKDPVPHRLEQTQSRNDDTRQSHDAENSPQPRGAILGQSKSSVRGVCSNGIVTTLKQERVHHSRYSELQ</sequence>
<reference evidence="2 3" key="2">
    <citation type="journal article" date="2014" name="J. Gen. Appl. Microbiol.">
        <title>The early diverging ascomycetous budding yeast Saitoella complicata has three histone deacetylases belonging to the Clr6, Hos2, and Rpd3 lineages.</title>
        <authorList>
            <person name="Nishida H."/>
            <person name="Matsumoto T."/>
            <person name="Kondo S."/>
            <person name="Hamamoto M."/>
            <person name="Yoshikawa H."/>
        </authorList>
    </citation>
    <scope>NUCLEOTIDE SEQUENCE [LARGE SCALE GENOMIC DNA]</scope>
    <source>
        <strain evidence="2 3">NRRL Y-17804</strain>
    </source>
</reference>
<name>A0A0E9NDD7_SAICN</name>
<feature type="region of interest" description="Disordered" evidence="1">
    <location>
        <begin position="156"/>
        <end position="365"/>
    </location>
</feature>
<dbReference type="AlphaFoldDB" id="A0A0E9NDD7"/>
<organism evidence="2 3">
    <name type="scientific">Saitoella complicata (strain BCRC 22490 / CBS 7301 / JCM 7358 / NBRC 10748 / NRRL Y-17804)</name>
    <dbReference type="NCBI Taxonomy" id="698492"/>
    <lineage>
        <taxon>Eukaryota</taxon>
        <taxon>Fungi</taxon>
        <taxon>Dikarya</taxon>
        <taxon>Ascomycota</taxon>
        <taxon>Taphrinomycotina</taxon>
        <taxon>Taphrinomycotina incertae sedis</taxon>
        <taxon>Saitoella</taxon>
    </lineage>
</organism>
<feature type="compositionally biased region" description="Polar residues" evidence="1">
    <location>
        <begin position="227"/>
        <end position="239"/>
    </location>
</feature>
<feature type="region of interest" description="Disordered" evidence="1">
    <location>
        <begin position="28"/>
        <end position="48"/>
    </location>
</feature>
<protein>
    <submittedName>
        <fullName evidence="2">Uncharacterized protein</fullName>
    </submittedName>
</protein>
<dbReference type="Proteomes" id="UP000033140">
    <property type="component" value="Unassembled WGS sequence"/>
</dbReference>
<keyword evidence="3" id="KW-1185">Reference proteome</keyword>
<feature type="compositionally biased region" description="Basic and acidic residues" evidence="1">
    <location>
        <begin position="325"/>
        <end position="347"/>
    </location>
</feature>
<reference evidence="2 3" key="3">
    <citation type="journal article" date="2015" name="Genome Announc.">
        <title>Draft Genome Sequence of the Archiascomycetous Yeast Saitoella complicata.</title>
        <authorList>
            <person name="Yamauchi K."/>
            <person name="Kondo S."/>
            <person name="Hamamoto M."/>
            <person name="Takahashi Y."/>
            <person name="Ogura Y."/>
            <person name="Hayashi T."/>
            <person name="Nishida H."/>
        </authorList>
    </citation>
    <scope>NUCLEOTIDE SEQUENCE [LARGE SCALE GENOMIC DNA]</scope>
    <source>
        <strain evidence="2 3">NRRL Y-17804</strain>
    </source>
</reference>
<evidence type="ECO:0000313" key="2">
    <source>
        <dbReference type="EMBL" id="GAO47736.1"/>
    </source>
</evidence>
<evidence type="ECO:0000313" key="3">
    <source>
        <dbReference type="Proteomes" id="UP000033140"/>
    </source>
</evidence>
<reference evidence="2 3" key="1">
    <citation type="journal article" date="2011" name="J. Gen. Appl. Microbiol.">
        <title>Draft genome sequencing of the enigmatic yeast Saitoella complicata.</title>
        <authorList>
            <person name="Nishida H."/>
            <person name="Hamamoto M."/>
            <person name="Sugiyama J."/>
        </authorList>
    </citation>
    <scope>NUCLEOTIDE SEQUENCE [LARGE SCALE GENOMIC DNA]</scope>
    <source>
        <strain evidence="2 3">NRRL Y-17804</strain>
    </source>
</reference>
<feature type="compositionally biased region" description="Acidic residues" evidence="1">
    <location>
        <begin position="288"/>
        <end position="303"/>
    </location>
</feature>
<comment type="caution">
    <text evidence="2">The sequence shown here is derived from an EMBL/GenBank/DDBJ whole genome shotgun (WGS) entry which is preliminary data.</text>
</comment>
<feature type="compositionally biased region" description="Acidic residues" evidence="1">
    <location>
        <begin position="247"/>
        <end position="273"/>
    </location>
</feature>
<accession>A0A0E9NDD7</accession>
<feature type="compositionally biased region" description="Basic and acidic residues" evidence="1">
    <location>
        <begin position="170"/>
        <end position="182"/>
    </location>
</feature>
<feature type="compositionally biased region" description="Basic and acidic residues" evidence="1">
    <location>
        <begin position="197"/>
        <end position="212"/>
    </location>
</feature>
<evidence type="ECO:0000256" key="1">
    <source>
        <dbReference type="SAM" id="MobiDB-lite"/>
    </source>
</evidence>